<evidence type="ECO:0000313" key="2">
    <source>
        <dbReference type="EMBL" id="KAJ5071648.1"/>
    </source>
</evidence>
<name>A0A9Q0LHP5_ANAIG</name>
<reference evidence="2" key="1">
    <citation type="submission" date="2022-10" db="EMBL/GenBank/DDBJ databases">
        <title>Novel sulphate-reducing endosymbionts in the free-living metamonad Anaeramoeba.</title>
        <authorList>
            <person name="Jerlstrom-Hultqvist J."/>
            <person name="Cepicka I."/>
            <person name="Gallot-Lavallee L."/>
            <person name="Salas-Leiva D."/>
            <person name="Curtis B.A."/>
            <person name="Zahonova K."/>
            <person name="Pipaliya S."/>
            <person name="Dacks J."/>
            <person name="Roger A.J."/>
        </authorList>
    </citation>
    <scope>NUCLEOTIDE SEQUENCE</scope>
    <source>
        <strain evidence="2">BMAN</strain>
    </source>
</reference>
<keyword evidence="1" id="KW-0812">Transmembrane</keyword>
<feature type="transmembrane region" description="Helical" evidence="1">
    <location>
        <begin position="46"/>
        <end position="65"/>
    </location>
</feature>
<dbReference type="PROSITE" id="PS51257">
    <property type="entry name" value="PROKAR_LIPOPROTEIN"/>
    <property type="match status" value="1"/>
</dbReference>
<proteinExistence type="predicted"/>
<keyword evidence="3" id="KW-1185">Reference proteome</keyword>
<evidence type="ECO:0000313" key="3">
    <source>
        <dbReference type="Proteomes" id="UP001149090"/>
    </source>
</evidence>
<sequence length="144" mass="16084">MVPFFRMRKVFIILSILGIIIGGIIVGCSIGIGIQDKDIDCDKNLWKWILVCNIFIAINAITLPFNSWKDKLGILTLLCSSLMSLFLLIWSIIGLAWATKSGIKDQCGKLYNVTLADSIIILISFLVLCIVFLHFSYLEARSAI</sequence>
<organism evidence="2 3">
    <name type="scientific">Anaeramoeba ignava</name>
    <name type="common">Anaerobic marine amoeba</name>
    <dbReference type="NCBI Taxonomy" id="1746090"/>
    <lineage>
        <taxon>Eukaryota</taxon>
        <taxon>Metamonada</taxon>
        <taxon>Anaeramoebidae</taxon>
        <taxon>Anaeramoeba</taxon>
    </lineage>
</organism>
<feature type="transmembrane region" description="Helical" evidence="1">
    <location>
        <begin position="118"/>
        <end position="138"/>
    </location>
</feature>
<evidence type="ECO:0000256" key="1">
    <source>
        <dbReference type="SAM" id="Phobius"/>
    </source>
</evidence>
<feature type="transmembrane region" description="Helical" evidence="1">
    <location>
        <begin position="12"/>
        <end position="34"/>
    </location>
</feature>
<accession>A0A9Q0LHP5</accession>
<feature type="transmembrane region" description="Helical" evidence="1">
    <location>
        <begin position="72"/>
        <end position="98"/>
    </location>
</feature>
<dbReference type="Proteomes" id="UP001149090">
    <property type="component" value="Unassembled WGS sequence"/>
</dbReference>
<protein>
    <recommendedName>
        <fullName evidence="4">Transmembrane protein</fullName>
    </recommendedName>
</protein>
<keyword evidence="1" id="KW-1133">Transmembrane helix</keyword>
<dbReference type="EMBL" id="JAPDFW010000086">
    <property type="protein sequence ID" value="KAJ5071648.1"/>
    <property type="molecule type" value="Genomic_DNA"/>
</dbReference>
<dbReference type="AlphaFoldDB" id="A0A9Q0LHP5"/>
<comment type="caution">
    <text evidence="2">The sequence shown here is derived from an EMBL/GenBank/DDBJ whole genome shotgun (WGS) entry which is preliminary data.</text>
</comment>
<evidence type="ECO:0008006" key="4">
    <source>
        <dbReference type="Google" id="ProtNLM"/>
    </source>
</evidence>
<gene>
    <name evidence="2" type="ORF">M0811_10057</name>
</gene>
<keyword evidence="1" id="KW-0472">Membrane</keyword>